<dbReference type="EMBL" id="KP296796">
    <property type="protein sequence ID" value="AJK28026.1"/>
    <property type="molecule type" value="Genomic_DNA"/>
</dbReference>
<accession>A0A0C5AC96</accession>
<dbReference type="RefSeq" id="YP_009203483.1">
    <property type="nucleotide sequence ID" value="NC_028854.1"/>
</dbReference>
<dbReference type="CDD" id="cd00093">
    <property type="entry name" value="HTH_XRE"/>
    <property type="match status" value="1"/>
</dbReference>
<dbReference type="OrthoDB" id="5633at10239"/>
<organism evidence="2 3">
    <name type="scientific">Paenibacillus phage Sitara</name>
    <dbReference type="NCBI Taxonomy" id="1589755"/>
    <lineage>
        <taxon>Viruses</taxon>
        <taxon>Duplodnaviria</taxon>
        <taxon>Heunggongvirae</taxon>
        <taxon>Uroviricota</taxon>
        <taxon>Caudoviricetes</taxon>
        <taxon>Fernvirus</taxon>
        <taxon>Fernvirus sitara</taxon>
    </lineage>
</organism>
<evidence type="ECO:0000313" key="3">
    <source>
        <dbReference type="Proteomes" id="UP000032132"/>
    </source>
</evidence>
<proteinExistence type="predicted"/>
<reference evidence="2 3" key="1">
    <citation type="journal article" date="2015" name="Genome Announc.">
        <title>Genome Sequences of Six Paenibacillus larvae Siphoviridae Phages.</title>
        <authorList>
            <person name="Carson S."/>
            <person name="Bruff E."/>
            <person name="DeFoor W."/>
            <person name="Dums J."/>
            <person name="Groth A."/>
            <person name="Hatfield T."/>
            <person name="Iyer A."/>
            <person name="Joshi K."/>
            <person name="McAdams S."/>
            <person name="Miles D."/>
            <person name="Miller D."/>
            <person name="Oufkir A."/>
            <person name="Raynor B."/>
            <person name="Riley S."/>
            <person name="Roland S."/>
            <person name="Rozier H."/>
            <person name="Talley S."/>
            <person name="Miller E.S."/>
        </authorList>
    </citation>
    <scope>NUCLEOTIDE SEQUENCE [LARGE SCALE GENOMIC DNA]</scope>
</reference>
<dbReference type="SMART" id="SM00530">
    <property type="entry name" value="HTH_XRE"/>
    <property type="match status" value="2"/>
</dbReference>
<evidence type="ECO:0000313" key="2">
    <source>
        <dbReference type="EMBL" id="AJK28026.1"/>
    </source>
</evidence>
<keyword evidence="3" id="KW-1185">Reference proteome</keyword>
<name>A0A0C5AC96_9CAUD</name>
<dbReference type="InterPro" id="IPR001387">
    <property type="entry name" value="Cro/C1-type_HTH"/>
</dbReference>
<dbReference type="GO" id="GO:0003677">
    <property type="term" value="F:DNA binding"/>
    <property type="evidence" value="ECO:0007669"/>
    <property type="project" value="InterPro"/>
</dbReference>
<dbReference type="GeneID" id="26630481"/>
<dbReference type="Pfam" id="PF13443">
    <property type="entry name" value="HTH_26"/>
    <property type="match status" value="1"/>
</dbReference>
<dbReference type="PROSITE" id="PS50943">
    <property type="entry name" value="HTH_CROC1"/>
    <property type="match status" value="1"/>
</dbReference>
<dbReference type="SUPFAM" id="SSF47413">
    <property type="entry name" value="lambda repressor-like DNA-binding domains"/>
    <property type="match status" value="1"/>
</dbReference>
<sequence length="264" mass="30369">MSILESIQSLCKQKNISIPSLEKELNFGRGSIYKWDKNSPSIDKIQKVADYFNVSLDRIIYGFNRTEFTSLVNYAKGNRTIDQFSKDTGVDKGELNNICNGSISTPPNLETVKKIALDGKEKCIVSEYDLLESAGFPSNRPIIKDYEEYLEMLSKKFYKAGFLITFWEENGGDYVHIGHSGQDDLILNIPLHEFLENGVKIHDELVEKYKKDEHKENPHDEKYSVEDELLTIVARQLGHKRTLTKEQLNRIKFAIKLSLVEKEE</sequence>
<gene>
    <name evidence="2" type="ORF">SITARA_38</name>
</gene>
<dbReference type="InterPro" id="IPR010982">
    <property type="entry name" value="Lambda_DNA-bd_dom_sf"/>
</dbReference>
<dbReference type="Proteomes" id="UP000032132">
    <property type="component" value="Segment"/>
</dbReference>
<dbReference type="Gene3D" id="1.10.260.40">
    <property type="entry name" value="lambda repressor-like DNA-binding domains"/>
    <property type="match status" value="1"/>
</dbReference>
<feature type="domain" description="HTH cro/C1-type" evidence="1">
    <location>
        <begin position="7"/>
        <end position="59"/>
    </location>
</feature>
<protein>
    <submittedName>
        <fullName evidence="2">Transcriptional regulator</fullName>
    </submittedName>
</protein>
<evidence type="ECO:0000259" key="1">
    <source>
        <dbReference type="PROSITE" id="PS50943"/>
    </source>
</evidence>
<dbReference type="KEGG" id="vg:26630481"/>